<sequence>MKNKVQLPNVYNCSKKNVLVFILFCTCCLSSHAQKMKKYLHKELRTEVATVCEETPDDNPCAGSTIYLALWFDKKQVQVSEKEVSTCDQESIYNIGTYTWKLLPNKEIKIDFDPNRIKGTYAEGLSLKLRDKQLIGYITYINGEVGEYAFKEKEKR</sequence>
<dbReference type="eggNOG" id="ENOG5030097">
    <property type="taxonomic scope" value="Bacteria"/>
</dbReference>
<dbReference type="EMBL" id="AQRA01000005">
    <property type="protein sequence ID" value="EZH73420.1"/>
    <property type="molecule type" value="Genomic_DNA"/>
</dbReference>
<organism evidence="1 2">
    <name type="scientific">Aquimarina atlantica</name>
    <dbReference type="NCBI Taxonomy" id="1317122"/>
    <lineage>
        <taxon>Bacteria</taxon>
        <taxon>Pseudomonadati</taxon>
        <taxon>Bacteroidota</taxon>
        <taxon>Flavobacteriia</taxon>
        <taxon>Flavobacteriales</taxon>
        <taxon>Flavobacteriaceae</taxon>
        <taxon>Aquimarina</taxon>
    </lineage>
</organism>
<dbReference type="STRING" id="1317122.ATO12_15890"/>
<accession>A0A023BTW1</accession>
<keyword evidence="2" id="KW-1185">Reference proteome</keyword>
<dbReference type="Proteomes" id="UP000023541">
    <property type="component" value="Unassembled WGS sequence"/>
</dbReference>
<comment type="caution">
    <text evidence="1">The sequence shown here is derived from an EMBL/GenBank/DDBJ whole genome shotgun (WGS) entry which is preliminary data.</text>
</comment>
<reference evidence="1 2" key="1">
    <citation type="submission" date="2014-04" db="EMBL/GenBank/DDBJ databases">
        <title>Aquimarina sp. 22II-S11-z7 Genome Sequencing.</title>
        <authorList>
            <person name="Lai Q."/>
        </authorList>
    </citation>
    <scope>NUCLEOTIDE SEQUENCE [LARGE SCALE GENOMIC DNA]</scope>
    <source>
        <strain evidence="1 2">22II-S11-z7</strain>
    </source>
</reference>
<proteinExistence type="predicted"/>
<evidence type="ECO:0000313" key="2">
    <source>
        <dbReference type="Proteomes" id="UP000023541"/>
    </source>
</evidence>
<evidence type="ECO:0000313" key="1">
    <source>
        <dbReference type="EMBL" id="EZH73420.1"/>
    </source>
</evidence>
<protein>
    <submittedName>
        <fullName evidence="1">Uncharacterized protein</fullName>
    </submittedName>
</protein>
<name>A0A023BTW1_9FLAO</name>
<dbReference type="AlphaFoldDB" id="A0A023BTW1"/>
<gene>
    <name evidence="1" type="ORF">ATO12_15890</name>
</gene>